<keyword evidence="5" id="KW-0460">Magnesium</keyword>
<evidence type="ECO:0000256" key="7">
    <source>
        <dbReference type="ARBA" id="ARBA00023300"/>
    </source>
</evidence>
<dbReference type="InterPro" id="IPR018129">
    <property type="entry name" value="PEP_COase_Lys_AS"/>
</dbReference>
<keyword evidence="7" id="KW-0120">Carbon dioxide fixation</keyword>
<gene>
    <name evidence="11" type="ORF">CSSPTR1EN2_LOCUS8727</name>
</gene>
<comment type="similarity">
    <text evidence="2">Belongs to the PEPCase type 1 family.</text>
</comment>
<feature type="active site" evidence="8">
    <location>
        <position position="393"/>
    </location>
</feature>
<evidence type="ECO:0000256" key="1">
    <source>
        <dbReference type="ARBA" id="ARBA00001946"/>
    </source>
</evidence>
<comment type="cofactor">
    <cofactor evidence="1">
        <name>Mg(2+)</name>
        <dbReference type="ChEBI" id="CHEBI:18420"/>
    </cofactor>
</comment>
<reference evidence="11" key="1">
    <citation type="submission" date="2024-02" db="EMBL/GenBank/DDBJ databases">
        <authorList>
            <consortium name="ELIXIR-Norway"/>
            <consortium name="Elixir Norway"/>
        </authorList>
    </citation>
    <scope>NUCLEOTIDE SEQUENCE</scope>
</reference>
<protein>
    <recommendedName>
        <fullName evidence="4">phosphoenolpyruvate carboxylase</fullName>
        <ecNumber evidence="4">4.1.1.31</ecNumber>
    </recommendedName>
</protein>
<evidence type="ECO:0000256" key="10">
    <source>
        <dbReference type="SAM" id="MobiDB-lite"/>
    </source>
</evidence>
<sequence length="1204" mass="135758">MAPAASSTIFSMLSSCQHVFSAPYASKEQQWQQQHPSTQGPRNLLCQGVEIVSLKKSSSQGSLLDCSQQIWGVALPVSCRRNGLGAWTKKKTVWTSAVPASGANLVIRNQSSESSAPYGTQSSGTTVSADGSLLSMVTESSAGVPRQLHLSDGEQDYSVTLDNETSPGRTEVGIDGMDQENLLMDVTTSFSEMGISVESARLQSQNNRILDIFLVSDMESNTAIPENKWPYVKDRILAKLKRRKIVNTSHDDPKLVEQVTFLISTLDKVVQADGQAQVVEAALLLQNGFEQLRNKEDPRKRADLLRYIEKMEEPLMTAVIRIFYLYSSLLNVADEAHSHRRRREEVWASRNARPLWPASFDHTLRLFKEANVGAEDLQALLNRIEYNPVFTAHPTEARRREVLTCLHRIFLLCSNREDPRLSPAQKVEVEAEVEAEIEILWRTDEMRTKKPTVLEEIITGLDYFRFSLFEAVCTTYRYAENSLNAIYPNERVTLPSFIRFGSWIGGDRDGNPYVLPETTIMAALLASRLILAEYIRRCRACQDILTHSVLICKVSPELLDSLVTDTEMIQMIPALQFSSAMYEHEPYRLKLLVMRHRLEQNLRIVNARLRGLGEADQLLFDIEYNLDEIPGLDPKKDAYVNEEEFLKDLRFIDTSLRSNGDAQLADSKLKDLVRLAETFGFYCCSLDVRQESTIHSQATDEILRLLGLVENYSSLSEIERMKLLTETVATPPPFDKIEALLPSMSEATKQVVDLYFACADIMDTVSQKSIASYVISMTRVASHVMEVLFIGWFCCKDLLVKKASGDWVARLVVAPLFETIPDLENMPQALHSLLNNNTYKEILLASGGVQEVMLGYSDSCKDGGITASAYNLYKAQCVIQQLTKDAGVNSCIFHGRGGTVGRGAGPTHESILSQPPGSIDGKIKFTEQGEVITYRYGNAQTAAYELTVGITGLLKASHPTTQSRGSDDPKYFAIMEELAMAAEKHYRELTDETEGFYDYFYEATVVNEISLINIGSRPARRKAGVRDKSSLRAIPWVFGWAQSRHTIPAWYGVGTGMVQYTKENPERIQQLQQMYTDWPFFRNFLSNVRMSLFKASMEIAQEYARLCGNRITQKLVYDLVAQEYFLTRGQLLMISQQNRLLSDNERLERSFDTRRKYLDPLNHLQIILLGRQRDITASDTSKALWEKPLLRTIKAIASNMRNTG</sequence>
<organism evidence="11 12">
    <name type="scientific">Sphagnum troendelagicum</name>
    <dbReference type="NCBI Taxonomy" id="128251"/>
    <lineage>
        <taxon>Eukaryota</taxon>
        <taxon>Viridiplantae</taxon>
        <taxon>Streptophyta</taxon>
        <taxon>Embryophyta</taxon>
        <taxon>Bryophyta</taxon>
        <taxon>Sphagnophytina</taxon>
        <taxon>Sphagnopsida</taxon>
        <taxon>Sphagnales</taxon>
        <taxon>Sphagnaceae</taxon>
        <taxon>Sphagnum</taxon>
    </lineage>
</organism>
<dbReference type="PANTHER" id="PTHR30523">
    <property type="entry name" value="PHOSPHOENOLPYRUVATE CARBOXYLASE"/>
    <property type="match status" value="1"/>
</dbReference>
<dbReference type="SUPFAM" id="SSF51621">
    <property type="entry name" value="Phosphoenolpyruvate/pyruvate domain"/>
    <property type="match status" value="1"/>
</dbReference>
<dbReference type="SUPFAM" id="SSF55021">
    <property type="entry name" value="ACT-like"/>
    <property type="match status" value="1"/>
</dbReference>
<accession>A0ABP0TXV6</accession>
<evidence type="ECO:0000256" key="6">
    <source>
        <dbReference type="ARBA" id="ARBA00023239"/>
    </source>
</evidence>
<dbReference type="EC" id="4.1.1.31" evidence="4"/>
<evidence type="ECO:0000256" key="9">
    <source>
        <dbReference type="PROSITE-ProRule" id="PRU10112"/>
    </source>
</evidence>
<dbReference type="InterPro" id="IPR015813">
    <property type="entry name" value="Pyrv/PenolPyrv_kinase-like_dom"/>
</dbReference>
<evidence type="ECO:0000256" key="3">
    <source>
        <dbReference type="ARBA" id="ARBA00011881"/>
    </source>
</evidence>
<feature type="compositionally biased region" description="Polar residues" evidence="10">
    <location>
        <begin position="157"/>
        <end position="168"/>
    </location>
</feature>
<dbReference type="InterPro" id="IPR045865">
    <property type="entry name" value="ACT-like_dom_sf"/>
</dbReference>
<dbReference type="Gene3D" id="1.20.1440.90">
    <property type="entry name" value="Phosphoenolpyruvate/pyruvate domain"/>
    <property type="match status" value="1"/>
</dbReference>
<evidence type="ECO:0000256" key="4">
    <source>
        <dbReference type="ARBA" id="ARBA00012305"/>
    </source>
</evidence>
<dbReference type="NCBIfam" id="NF000584">
    <property type="entry name" value="PRK00009.1"/>
    <property type="match status" value="1"/>
</dbReference>
<name>A0ABP0TXV6_9BRYO</name>
<dbReference type="Proteomes" id="UP001497512">
    <property type="component" value="Chromosome 15"/>
</dbReference>
<comment type="subunit">
    <text evidence="3">Homotetramer.</text>
</comment>
<dbReference type="PROSITE" id="PS00393">
    <property type="entry name" value="PEPCASE_2"/>
    <property type="match status" value="1"/>
</dbReference>
<evidence type="ECO:0000256" key="8">
    <source>
        <dbReference type="PROSITE-ProRule" id="PRU10111"/>
    </source>
</evidence>
<dbReference type="CDD" id="cd04873">
    <property type="entry name" value="ACT_UUR-ACR-like"/>
    <property type="match status" value="1"/>
</dbReference>
<keyword evidence="6" id="KW-0456">Lyase</keyword>
<evidence type="ECO:0000313" key="12">
    <source>
        <dbReference type="Proteomes" id="UP001497512"/>
    </source>
</evidence>
<proteinExistence type="inferred from homology"/>
<feature type="active site" evidence="9">
    <location>
        <position position="861"/>
    </location>
</feature>
<dbReference type="HAMAP" id="MF_00595">
    <property type="entry name" value="PEPcase_type1"/>
    <property type="match status" value="1"/>
</dbReference>
<dbReference type="PRINTS" id="PR00150">
    <property type="entry name" value="PEPCARBXLASE"/>
</dbReference>
<dbReference type="InterPro" id="IPR033129">
    <property type="entry name" value="PEPCASE_His_AS"/>
</dbReference>
<dbReference type="EMBL" id="OZ019907">
    <property type="protein sequence ID" value="CAK9207195.1"/>
    <property type="molecule type" value="Genomic_DNA"/>
</dbReference>
<dbReference type="InterPro" id="IPR022805">
    <property type="entry name" value="PEP_COase_bac/pln-type"/>
</dbReference>
<dbReference type="Pfam" id="PF00311">
    <property type="entry name" value="PEPcase"/>
    <property type="match status" value="1"/>
</dbReference>
<evidence type="ECO:0000256" key="5">
    <source>
        <dbReference type="ARBA" id="ARBA00022842"/>
    </source>
</evidence>
<feature type="region of interest" description="Disordered" evidence="10">
    <location>
        <begin position="153"/>
        <end position="172"/>
    </location>
</feature>
<evidence type="ECO:0000256" key="2">
    <source>
        <dbReference type="ARBA" id="ARBA00008346"/>
    </source>
</evidence>
<dbReference type="InterPro" id="IPR021135">
    <property type="entry name" value="PEP_COase"/>
</dbReference>
<keyword evidence="12" id="KW-1185">Reference proteome</keyword>
<evidence type="ECO:0000313" key="11">
    <source>
        <dbReference type="EMBL" id="CAK9207195.1"/>
    </source>
</evidence>
<dbReference type="PROSITE" id="PS00781">
    <property type="entry name" value="PEPCASE_1"/>
    <property type="match status" value="1"/>
</dbReference>
<dbReference type="PANTHER" id="PTHR30523:SF46">
    <property type="entry name" value="PHOSPHOENOLPYRUVATE CARBOXYLASE"/>
    <property type="match status" value="1"/>
</dbReference>